<dbReference type="Proteomes" id="UP000642748">
    <property type="component" value="Unassembled WGS sequence"/>
</dbReference>
<dbReference type="RefSeq" id="WP_203918908.1">
    <property type="nucleotide sequence ID" value="NZ_BONZ01000032.1"/>
</dbReference>
<dbReference type="EMBL" id="BONZ01000032">
    <property type="protein sequence ID" value="GIH15271.1"/>
    <property type="molecule type" value="Genomic_DNA"/>
</dbReference>
<name>A0A8J3QRM8_9ACTN</name>
<comment type="caution">
    <text evidence="1">The sequence shown here is derived from an EMBL/GenBank/DDBJ whole genome shotgun (WGS) entry which is preliminary data.</text>
</comment>
<gene>
    <name evidence="1" type="ORF">Raf01_34430</name>
</gene>
<reference evidence="1" key="1">
    <citation type="submission" date="2021-01" db="EMBL/GenBank/DDBJ databases">
        <title>Whole genome shotgun sequence of Rugosimonospora africana NBRC 104875.</title>
        <authorList>
            <person name="Komaki H."/>
            <person name="Tamura T."/>
        </authorList>
    </citation>
    <scope>NUCLEOTIDE SEQUENCE</scope>
    <source>
        <strain evidence="1">NBRC 104875</strain>
    </source>
</reference>
<protein>
    <recommendedName>
        <fullName evidence="3">PknH-like extracellular domain-containing protein</fullName>
    </recommendedName>
</protein>
<evidence type="ECO:0000313" key="2">
    <source>
        <dbReference type="Proteomes" id="UP000642748"/>
    </source>
</evidence>
<evidence type="ECO:0008006" key="3">
    <source>
        <dbReference type="Google" id="ProtNLM"/>
    </source>
</evidence>
<accession>A0A8J3QRM8</accession>
<organism evidence="1 2">
    <name type="scientific">Rugosimonospora africana</name>
    <dbReference type="NCBI Taxonomy" id="556532"/>
    <lineage>
        <taxon>Bacteria</taxon>
        <taxon>Bacillati</taxon>
        <taxon>Actinomycetota</taxon>
        <taxon>Actinomycetes</taxon>
        <taxon>Micromonosporales</taxon>
        <taxon>Micromonosporaceae</taxon>
        <taxon>Rugosimonospora</taxon>
    </lineage>
</organism>
<evidence type="ECO:0000313" key="1">
    <source>
        <dbReference type="EMBL" id="GIH15271.1"/>
    </source>
</evidence>
<proteinExistence type="predicted"/>
<keyword evidence="2" id="KW-1185">Reference proteome</keyword>
<dbReference type="AlphaFoldDB" id="A0A8J3QRM8"/>
<sequence>MFLQPTDVDRGNVRLERPVVDGGESAFADEAGLACRNTPPRRSTLVPMERGLRYLTAAEDLVVTDQWVARYRPADAAQYLNQVRTAVADCSPYPNASVTTVARFAGQDSLLVRIEIRAGGPAIQSDPVDYVFVRQGDLVTEFEWAGTNDAAEQVGRRAAARLCAGTPTC</sequence>